<feature type="compositionally biased region" description="Basic and acidic residues" evidence="5">
    <location>
        <begin position="242"/>
        <end position="251"/>
    </location>
</feature>
<evidence type="ECO:0000256" key="6">
    <source>
        <dbReference type="SAM" id="Phobius"/>
    </source>
</evidence>
<reference evidence="8" key="1">
    <citation type="submission" date="2022-03" db="EMBL/GenBank/DDBJ databases">
        <title>Draft genome sequence of Aduncisulcus paluster, a free-living microaerophilic Fornicata.</title>
        <authorList>
            <person name="Yuyama I."/>
            <person name="Kume K."/>
            <person name="Tamura T."/>
            <person name="Inagaki Y."/>
            <person name="Hashimoto T."/>
        </authorList>
    </citation>
    <scope>NUCLEOTIDE SEQUENCE</scope>
    <source>
        <strain evidence="8">NY0171</strain>
    </source>
</reference>
<dbReference type="InterPro" id="IPR057282">
    <property type="entry name" value="RETREG1-3-like_RHD"/>
</dbReference>
<feature type="compositionally biased region" description="Acidic residues" evidence="5">
    <location>
        <begin position="172"/>
        <end position="183"/>
    </location>
</feature>
<sequence length="251" mass="28948">MKGIKQIDLPNVEKQRQEEERQMEEERQYAEDEDEEASQSKPVMLPAQLSYDRLCEGLVSVYSTAIISSANMKSLKQNKPKRFRLIAGATLIFALIFTYKVSMSALFLLMSISLCLLPPIFAYKLPHKAMDALKPTFRKGIQYMKYLAEKFGNKAKDTIKRKFHKEHLEDIDENQEQEEEEHAEMEQPSPGEQQEQIKKKVAEKFQEEYDLESSSSVADEEEADRGRWGAQKEVIEEESNEMEERVAGAGI</sequence>
<evidence type="ECO:0000256" key="2">
    <source>
        <dbReference type="ARBA" id="ARBA00022692"/>
    </source>
</evidence>
<comment type="subcellular location">
    <subcellularLocation>
        <location evidence="1">Membrane</location>
        <topology evidence="1">Multi-pass membrane protein</topology>
    </subcellularLocation>
</comment>
<gene>
    <name evidence="8" type="ORF">ADUPG1_006512</name>
</gene>
<keyword evidence="9" id="KW-1185">Reference proteome</keyword>
<accession>A0ABQ5KII8</accession>
<feature type="compositionally biased region" description="Basic and acidic residues" evidence="5">
    <location>
        <begin position="195"/>
        <end position="207"/>
    </location>
</feature>
<evidence type="ECO:0000256" key="5">
    <source>
        <dbReference type="SAM" id="MobiDB-lite"/>
    </source>
</evidence>
<keyword evidence="2 6" id="KW-0812">Transmembrane</keyword>
<feature type="transmembrane region" description="Helical" evidence="6">
    <location>
        <begin position="82"/>
        <end position="99"/>
    </location>
</feature>
<keyword evidence="4 6" id="KW-0472">Membrane</keyword>
<feature type="region of interest" description="Disordered" evidence="5">
    <location>
        <begin position="172"/>
        <end position="251"/>
    </location>
</feature>
<dbReference type="Pfam" id="PF24456">
    <property type="entry name" value="RHD_RETREG1-3"/>
    <property type="match status" value="1"/>
</dbReference>
<feature type="compositionally biased region" description="Basic and acidic residues" evidence="5">
    <location>
        <begin position="11"/>
        <end position="30"/>
    </location>
</feature>
<protein>
    <recommendedName>
        <fullName evidence="7">RETREG1-3/ARL6IP-like N-terminal reticulon-homology domain-containing protein</fullName>
    </recommendedName>
</protein>
<name>A0ABQ5KII8_9EUKA</name>
<comment type="caution">
    <text evidence="8">The sequence shown here is derived from an EMBL/GenBank/DDBJ whole genome shotgun (WGS) entry which is preliminary data.</text>
</comment>
<feature type="domain" description="RETREG1-3/ARL6IP-like N-terminal reticulon-homology" evidence="7">
    <location>
        <begin position="31"/>
        <end position="139"/>
    </location>
</feature>
<evidence type="ECO:0000313" key="9">
    <source>
        <dbReference type="Proteomes" id="UP001057375"/>
    </source>
</evidence>
<evidence type="ECO:0000259" key="7">
    <source>
        <dbReference type="Pfam" id="PF24456"/>
    </source>
</evidence>
<proteinExistence type="predicted"/>
<dbReference type="EMBL" id="BQXS01009971">
    <property type="protein sequence ID" value="GKT32332.1"/>
    <property type="molecule type" value="Genomic_DNA"/>
</dbReference>
<evidence type="ECO:0000256" key="1">
    <source>
        <dbReference type="ARBA" id="ARBA00004141"/>
    </source>
</evidence>
<keyword evidence="3 6" id="KW-1133">Transmembrane helix</keyword>
<evidence type="ECO:0000256" key="3">
    <source>
        <dbReference type="ARBA" id="ARBA00022989"/>
    </source>
</evidence>
<dbReference type="Proteomes" id="UP001057375">
    <property type="component" value="Unassembled WGS sequence"/>
</dbReference>
<evidence type="ECO:0000313" key="8">
    <source>
        <dbReference type="EMBL" id="GKT32332.1"/>
    </source>
</evidence>
<feature type="region of interest" description="Disordered" evidence="5">
    <location>
        <begin position="1"/>
        <end position="40"/>
    </location>
</feature>
<evidence type="ECO:0000256" key="4">
    <source>
        <dbReference type="ARBA" id="ARBA00023136"/>
    </source>
</evidence>
<organism evidence="8 9">
    <name type="scientific">Aduncisulcus paluster</name>
    <dbReference type="NCBI Taxonomy" id="2918883"/>
    <lineage>
        <taxon>Eukaryota</taxon>
        <taxon>Metamonada</taxon>
        <taxon>Carpediemonas-like organisms</taxon>
        <taxon>Aduncisulcus</taxon>
    </lineage>
</organism>